<keyword evidence="3" id="KW-1185">Reference proteome</keyword>
<dbReference type="Proteomes" id="UP000644749">
    <property type="component" value="Unassembled WGS sequence"/>
</dbReference>
<keyword evidence="1" id="KW-0472">Membrane</keyword>
<dbReference type="EMBL" id="JAESHT010000003">
    <property type="protein sequence ID" value="MBL3672769.1"/>
    <property type="molecule type" value="Genomic_DNA"/>
</dbReference>
<proteinExistence type="predicted"/>
<sequence length="57" mass="5939">MPLPHFLFLIAAVILVAALTLWASFTAGVPLVALALIALSGAVLVHLAQGDRHDHDA</sequence>
<dbReference type="RefSeq" id="WP_167621189.1">
    <property type="nucleotide sequence ID" value="NZ_BNCL01000003.1"/>
</dbReference>
<comment type="caution">
    <text evidence="2">The sequence shown here is derived from an EMBL/GenBank/DDBJ whole genome shotgun (WGS) entry which is preliminary data.</text>
</comment>
<evidence type="ECO:0008006" key="4">
    <source>
        <dbReference type="Google" id="ProtNLM"/>
    </source>
</evidence>
<name>A0ABS1S222_9RHOB</name>
<feature type="transmembrane region" description="Helical" evidence="1">
    <location>
        <begin position="31"/>
        <end position="48"/>
    </location>
</feature>
<accession>A0ABS1S222</accession>
<evidence type="ECO:0000256" key="1">
    <source>
        <dbReference type="SAM" id="Phobius"/>
    </source>
</evidence>
<keyword evidence="1" id="KW-0812">Transmembrane</keyword>
<organism evidence="2 3">
    <name type="scientific">Paracoccus aerius</name>
    <dbReference type="NCBI Taxonomy" id="1915382"/>
    <lineage>
        <taxon>Bacteria</taxon>
        <taxon>Pseudomonadati</taxon>
        <taxon>Pseudomonadota</taxon>
        <taxon>Alphaproteobacteria</taxon>
        <taxon>Rhodobacterales</taxon>
        <taxon>Paracoccaceae</taxon>
        <taxon>Paracoccus</taxon>
    </lineage>
</organism>
<keyword evidence="1" id="KW-1133">Transmembrane helix</keyword>
<reference evidence="2 3" key="1">
    <citation type="submission" date="2021-01" db="EMBL/GenBank/DDBJ databases">
        <title>011410 draft genome.</title>
        <authorList>
            <person name="Lang L."/>
        </authorList>
    </citation>
    <scope>NUCLEOTIDE SEQUENCE [LARGE SCALE GENOMIC DNA]</scope>
    <source>
        <strain evidence="2 3">KCTC 42845</strain>
    </source>
</reference>
<feature type="transmembrane region" description="Helical" evidence="1">
    <location>
        <begin position="7"/>
        <end position="25"/>
    </location>
</feature>
<evidence type="ECO:0000313" key="2">
    <source>
        <dbReference type="EMBL" id="MBL3672769.1"/>
    </source>
</evidence>
<evidence type="ECO:0000313" key="3">
    <source>
        <dbReference type="Proteomes" id="UP000644749"/>
    </source>
</evidence>
<protein>
    <recommendedName>
        <fullName evidence="4">CTP synthetase</fullName>
    </recommendedName>
</protein>
<gene>
    <name evidence="2" type="ORF">JL111_04645</name>
</gene>